<dbReference type="SUPFAM" id="SSF52499">
    <property type="entry name" value="Isochorismatase-like hydrolases"/>
    <property type="match status" value="1"/>
</dbReference>
<keyword evidence="10" id="KW-1185">Reference proteome</keyword>
<proteinExistence type="inferred from homology"/>
<dbReference type="Gene3D" id="3.40.50.850">
    <property type="entry name" value="Isochorismatase-like"/>
    <property type="match status" value="1"/>
</dbReference>
<dbReference type="InterPro" id="IPR052347">
    <property type="entry name" value="Isochorismatase_Nicotinamidase"/>
</dbReference>
<keyword evidence="3" id="KW-0479">Metal-binding</keyword>
<evidence type="ECO:0000256" key="3">
    <source>
        <dbReference type="ARBA" id="ARBA00022723"/>
    </source>
</evidence>
<dbReference type="PANTHER" id="PTHR11080:SF2">
    <property type="entry name" value="LD05707P"/>
    <property type="match status" value="1"/>
</dbReference>
<feature type="domain" description="Isochorismatase-like" evidence="8">
    <location>
        <begin position="7"/>
        <end position="183"/>
    </location>
</feature>
<keyword evidence="4" id="KW-0378">Hydrolase</keyword>
<dbReference type="Pfam" id="PF00857">
    <property type="entry name" value="Isochorismatase"/>
    <property type="match status" value="1"/>
</dbReference>
<dbReference type="EC" id="3.5.1.19" evidence="6"/>
<name>A0ABY1ZJR2_9GAMM</name>
<dbReference type="PANTHER" id="PTHR11080">
    <property type="entry name" value="PYRAZINAMIDASE/NICOTINAMIDASE"/>
    <property type="match status" value="1"/>
</dbReference>
<gene>
    <name evidence="9" type="ORF">EZI54_12140</name>
</gene>
<dbReference type="RefSeq" id="WP_131482154.1">
    <property type="nucleotide sequence ID" value="NZ_SJDL01000017.1"/>
</dbReference>
<comment type="pathway">
    <text evidence="5">Cofactor biosynthesis; nicotinate biosynthesis; nicotinate from nicotinamide: step 1/1.</text>
</comment>
<evidence type="ECO:0000256" key="6">
    <source>
        <dbReference type="ARBA" id="ARBA00039017"/>
    </source>
</evidence>
<dbReference type="EMBL" id="SJDL01000017">
    <property type="protein sequence ID" value="TBW55198.1"/>
    <property type="molecule type" value="Genomic_DNA"/>
</dbReference>
<dbReference type="InterPro" id="IPR036380">
    <property type="entry name" value="Isochorismatase-like_sf"/>
</dbReference>
<evidence type="ECO:0000256" key="4">
    <source>
        <dbReference type="ARBA" id="ARBA00022801"/>
    </source>
</evidence>
<protein>
    <recommendedName>
        <fullName evidence="6">nicotinamidase</fullName>
        <ecNumber evidence="6">3.5.1.19</ecNumber>
    </recommendedName>
    <alternativeName>
        <fullName evidence="7">Nicotinamide deamidase</fullName>
    </alternativeName>
</protein>
<dbReference type="InterPro" id="IPR000868">
    <property type="entry name" value="Isochorismatase-like_dom"/>
</dbReference>
<accession>A0ABY1ZJR2</accession>
<evidence type="ECO:0000313" key="9">
    <source>
        <dbReference type="EMBL" id="TBW55198.1"/>
    </source>
</evidence>
<sequence length="184" mass="19791">MVTSNNSALLLVDIQNDFCTGGSLAVPGSGEIMPVVNAAITDAQDKRWPIIASRDWHPVDHCSFNHRGGPWPVHCVQDTHGAAFHPEMDLPATAIRVSKGTAFETDAYSAFDGTQLEQFLSRRGIKHLQVMGLALDVCVRATVQDALKLGFDVELLAAGTRAVDADQADDVLNQLEEAGATVLR</sequence>
<evidence type="ECO:0000256" key="5">
    <source>
        <dbReference type="ARBA" id="ARBA00037900"/>
    </source>
</evidence>
<evidence type="ECO:0000256" key="7">
    <source>
        <dbReference type="ARBA" id="ARBA00043224"/>
    </source>
</evidence>
<evidence type="ECO:0000259" key="8">
    <source>
        <dbReference type="Pfam" id="PF00857"/>
    </source>
</evidence>
<comment type="caution">
    <text evidence="9">The sequence shown here is derived from an EMBL/GenBank/DDBJ whole genome shotgun (WGS) entry which is preliminary data.</text>
</comment>
<dbReference type="Proteomes" id="UP000313645">
    <property type="component" value="Unassembled WGS sequence"/>
</dbReference>
<keyword evidence="2" id="KW-0662">Pyridine nucleotide biosynthesis</keyword>
<evidence type="ECO:0000313" key="10">
    <source>
        <dbReference type="Proteomes" id="UP000313645"/>
    </source>
</evidence>
<evidence type="ECO:0000256" key="2">
    <source>
        <dbReference type="ARBA" id="ARBA00022642"/>
    </source>
</evidence>
<organism evidence="9 10">
    <name type="scientific">Marinobacter halodurans</name>
    <dbReference type="NCBI Taxonomy" id="2528979"/>
    <lineage>
        <taxon>Bacteria</taxon>
        <taxon>Pseudomonadati</taxon>
        <taxon>Pseudomonadota</taxon>
        <taxon>Gammaproteobacteria</taxon>
        <taxon>Pseudomonadales</taxon>
        <taxon>Marinobacteraceae</taxon>
        <taxon>Marinobacter</taxon>
    </lineage>
</organism>
<reference evidence="9 10" key="1">
    <citation type="submission" date="2019-02" db="EMBL/GenBank/DDBJ databases">
        <title>Marinobacter halodurans sp. nov., a marine bacterium isolated from sea tidal flat.</title>
        <authorList>
            <person name="Yoo Y."/>
            <person name="Lee D.W."/>
            <person name="Kim B.S."/>
            <person name="Kim J.-J."/>
        </authorList>
    </citation>
    <scope>NUCLEOTIDE SEQUENCE [LARGE SCALE GENOMIC DNA]</scope>
    <source>
        <strain evidence="9 10">YJ-S3-2</strain>
    </source>
</reference>
<evidence type="ECO:0000256" key="1">
    <source>
        <dbReference type="ARBA" id="ARBA00006336"/>
    </source>
</evidence>
<comment type="similarity">
    <text evidence="1">Belongs to the isochorismatase family.</text>
</comment>